<evidence type="ECO:0000313" key="7">
    <source>
        <dbReference type="EMBL" id="CAA2998984.1"/>
    </source>
</evidence>
<name>A0A8S0T1R4_OLEEU</name>
<evidence type="ECO:0000256" key="2">
    <source>
        <dbReference type="ARBA" id="ARBA00006972"/>
    </source>
</evidence>
<evidence type="ECO:0000313" key="8">
    <source>
        <dbReference type="Proteomes" id="UP000594638"/>
    </source>
</evidence>
<reference evidence="7 8" key="1">
    <citation type="submission" date="2019-12" db="EMBL/GenBank/DDBJ databases">
        <authorList>
            <person name="Alioto T."/>
            <person name="Alioto T."/>
            <person name="Gomez Garrido J."/>
        </authorList>
    </citation>
    <scope>NUCLEOTIDE SEQUENCE [LARGE SCALE GENOMIC DNA]</scope>
</reference>
<dbReference type="FunFam" id="3.30.450.60:FF:000001">
    <property type="entry name" value="AP complex subunit sigma"/>
    <property type="match status" value="1"/>
</dbReference>
<proteinExistence type="inferred from homology"/>
<dbReference type="GO" id="GO:0006886">
    <property type="term" value="P:intracellular protein transport"/>
    <property type="evidence" value="ECO:0007669"/>
    <property type="project" value="InterPro"/>
</dbReference>
<evidence type="ECO:0000256" key="1">
    <source>
        <dbReference type="ARBA" id="ARBA00004308"/>
    </source>
</evidence>
<dbReference type="EMBL" id="CACTIH010005613">
    <property type="protein sequence ID" value="CAA2998984.1"/>
    <property type="molecule type" value="Genomic_DNA"/>
</dbReference>
<dbReference type="OrthoDB" id="10261046at2759"/>
<dbReference type="InterPro" id="IPR016635">
    <property type="entry name" value="AP_complex_ssu"/>
</dbReference>
<dbReference type="Proteomes" id="UP000594638">
    <property type="component" value="Unassembled WGS sequence"/>
</dbReference>
<dbReference type="Gene3D" id="3.30.450.60">
    <property type="match status" value="1"/>
</dbReference>
<dbReference type="Pfam" id="PF01217">
    <property type="entry name" value="Clat_adaptor_s"/>
    <property type="match status" value="1"/>
</dbReference>
<evidence type="ECO:0000256" key="3">
    <source>
        <dbReference type="ARBA" id="ARBA00022448"/>
    </source>
</evidence>
<keyword evidence="4" id="KW-0653">Protein transport</keyword>
<dbReference type="Gramene" id="OE9A109581T5">
    <property type="protein sequence ID" value="OE9A109581C5"/>
    <property type="gene ID" value="OE9A109581"/>
</dbReference>
<organism evidence="7 8">
    <name type="scientific">Olea europaea subsp. europaea</name>
    <dbReference type="NCBI Taxonomy" id="158383"/>
    <lineage>
        <taxon>Eukaryota</taxon>
        <taxon>Viridiplantae</taxon>
        <taxon>Streptophyta</taxon>
        <taxon>Embryophyta</taxon>
        <taxon>Tracheophyta</taxon>
        <taxon>Spermatophyta</taxon>
        <taxon>Magnoliopsida</taxon>
        <taxon>eudicotyledons</taxon>
        <taxon>Gunneridae</taxon>
        <taxon>Pentapetalae</taxon>
        <taxon>asterids</taxon>
        <taxon>lamiids</taxon>
        <taxon>Lamiales</taxon>
        <taxon>Oleaceae</taxon>
        <taxon>Oleeae</taxon>
        <taxon>Olea</taxon>
    </lineage>
</organism>
<keyword evidence="3" id="KW-0813">Transport</keyword>
<dbReference type="AlphaFoldDB" id="A0A8S0T1R4"/>
<sequence>MIRGVIVMNDRGKPRLVKFYEFQPAEKQQELIRSIYRVLCSRAENVSNFVKVDSLFGPDVRLVYKTYATLYFVFIFDSSENELAMLDLMQVFVEALDKCFSNVCEIDVVFNFNKVHTILDEFILGGQVLETNSSEVVKTVEEISKFFLPPQLCVCLISFRYSYGYDLLFYAGSRGLQIQSWAVHQFLAGSGDSIFIALVTSFITILC</sequence>
<accession>A0A8S0T1R4</accession>
<dbReference type="InterPro" id="IPR022775">
    <property type="entry name" value="AP_mu_sigma_su"/>
</dbReference>
<dbReference type="GO" id="GO:0030117">
    <property type="term" value="C:membrane coat"/>
    <property type="evidence" value="ECO:0007669"/>
    <property type="project" value="InterPro"/>
</dbReference>
<dbReference type="SUPFAM" id="SSF64356">
    <property type="entry name" value="SNARE-like"/>
    <property type="match status" value="1"/>
</dbReference>
<comment type="caution">
    <text evidence="7">The sequence shown here is derived from an EMBL/GenBank/DDBJ whole genome shotgun (WGS) entry which is preliminary data.</text>
</comment>
<evidence type="ECO:0000256" key="5">
    <source>
        <dbReference type="ARBA" id="ARBA00023136"/>
    </source>
</evidence>
<gene>
    <name evidence="7" type="ORF">OLEA9_A109581</name>
</gene>
<evidence type="ECO:0000256" key="4">
    <source>
        <dbReference type="ARBA" id="ARBA00022927"/>
    </source>
</evidence>
<dbReference type="PROSITE" id="PS00989">
    <property type="entry name" value="CLAT_ADAPTOR_S"/>
    <property type="match status" value="1"/>
</dbReference>
<dbReference type="GO" id="GO:0012505">
    <property type="term" value="C:endomembrane system"/>
    <property type="evidence" value="ECO:0007669"/>
    <property type="project" value="UniProtKB-SubCell"/>
</dbReference>
<feature type="domain" description="AP complex mu/sigma subunit" evidence="6">
    <location>
        <begin position="1"/>
        <end position="143"/>
    </location>
</feature>
<keyword evidence="5" id="KW-0472">Membrane</keyword>
<dbReference type="InterPro" id="IPR011012">
    <property type="entry name" value="Longin-like_dom_sf"/>
</dbReference>
<protein>
    <submittedName>
        <fullName evidence="7">AP-3 complex subunit sigma-like</fullName>
    </submittedName>
</protein>
<dbReference type="PANTHER" id="PTHR11753">
    <property type="entry name" value="ADAPTOR COMPLEXES SMALL SUBUNIT FAMILY"/>
    <property type="match status" value="1"/>
</dbReference>
<dbReference type="GO" id="GO:0016192">
    <property type="term" value="P:vesicle-mediated transport"/>
    <property type="evidence" value="ECO:0007669"/>
    <property type="project" value="InterPro"/>
</dbReference>
<dbReference type="InterPro" id="IPR000804">
    <property type="entry name" value="Clathrin_sm-chain_CS"/>
</dbReference>
<evidence type="ECO:0000259" key="6">
    <source>
        <dbReference type="Pfam" id="PF01217"/>
    </source>
</evidence>
<comment type="similarity">
    <text evidence="2">Belongs to the adaptor complexes small subunit family.</text>
</comment>
<keyword evidence="8" id="KW-1185">Reference proteome</keyword>
<comment type="subcellular location">
    <subcellularLocation>
        <location evidence="1">Endomembrane system</location>
    </subcellularLocation>
</comment>